<dbReference type="OrthoDB" id="1492856at2"/>
<accession>A0A1V9FMM2</accession>
<gene>
    <name evidence="1" type="ORF">A3860_37015</name>
</gene>
<keyword evidence="2" id="KW-1185">Reference proteome</keyword>
<dbReference type="AlphaFoldDB" id="A0A1V9FMM2"/>
<evidence type="ECO:0000313" key="2">
    <source>
        <dbReference type="Proteomes" id="UP000192796"/>
    </source>
</evidence>
<dbReference type="STRING" id="1703345.A3860_37015"/>
<dbReference type="RefSeq" id="WP_143774371.1">
    <property type="nucleotide sequence ID" value="NZ_LVYD01000076.1"/>
</dbReference>
<comment type="caution">
    <text evidence="1">The sequence shown here is derived from an EMBL/GenBank/DDBJ whole genome shotgun (WGS) entry which is preliminary data.</text>
</comment>
<dbReference type="EMBL" id="LVYD01000076">
    <property type="protein sequence ID" value="OQP59593.1"/>
    <property type="molecule type" value="Genomic_DNA"/>
</dbReference>
<reference evidence="1 2" key="1">
    <citation type="submission" date="2016-03" db="EMBL/GenBank/DDBJ databases">
        <title>Niastella vici sp. nov., isolated from farmland soil.</title>
        <authorList>
            <person name="Chen L."/>
            <person name="Wang D."/>
            <person name="Yang S."/>
            <person name="Wang G."/>
        </authorList>
    </citation>
    <scope>NUCLEOTIDE SEQUENCE [LARGE SCALE GENOMIC DNA]</scope>
    <source>
        <strain evidence="1 2">DJ57</strain>
    </source>
</reference>
<organism evidence="1 2">
    <name type="scientific">Niastella vici</name>
    <dbReference type="NCBI Taxonomy" id="1703345"/>
    <lineage>
        <taxon>Bacteria</taxon>
        <taxon>Pseudomonadati</taxon>
        <taxon>Bacteroidota</taxon>
        <taxon>Chitinophagia</taxon>
        <taxon>Chitinophagales</taxon>
        <taxon>Chitinophagaceae</taxon>
        <taxon>Niastella</taxon>
    </lineage>
</organism>
<evidence type="ECO:0000313" key="1">
    <source>
        <dbReference type="EMBL" id="OQP59593.1"/>
    </source>
</evidence>
<protein>
    <submittedName>
        <fullName evidence="1">Uncharacterized protein</fullName>
    </submittedName>
</protein>
<proteinExistence type="predicted"/>
<dbReference type="Proteomes" id="UP000192796">
    <property type="component" value="Unassembled WGS sequence"/>
</dbReference>
<sequence>MMPHFVPAFFITVRLVGQAWPATGNKKCPQLTGHHYCSFCGLLVTTFEPVCRRSQGKDYKTFSIAVLMLAFDYDKSKKDIALKISYFADKLGDKETANKYKTLGGR</sequence>
<name>A0A1V9FMM2_9BACT</name>